<dbReference type="NCBIfam" id="NF008931">
    <property type="entry name" value="PRK12288.1"/>
    <property type="match status" value="1"/>
</dbReference>
<dbReference type="CDD" id="cd01854">
    <property type="entry name" value="YjeQ_EngC"/>
    <property type="match status" value="1"/>
</dbReference>
<dbReference type="Gene3D" id="2.40.50.140">
    <property type="entry name" value="Nucleic acid-binding proteins"/>
    <property type="match status" value="1"/>
</dbReference>
<dbReference type="Pfam" id="PF03193">
    <property type="entry name" value="RsgA_GTPase"/>
    <property type="match status" value="1"/>
</dbReference>
<dbReference type="GO" id="GO:0003924">
    <property type="term" value="F:GTPase activity"/>
    <property type="evidence" value="ECO:0007669"/>
    <property type="project" value="UniProtKB-UniRule"/>
</dbReference>
<dbReference type="RefSeq" id="WP_261920759.1">
    <property type="nucleotide sequence ID" value="NZ_CP022011.1"/>
</dbReference>
<comment type="function">
    <text evidence="4">One of several proteins that assist in the late maturation steps of the functional core of the 30S ribosomal subunit. Helps release RbfA from mature subunits. May play a role in the assembly of ribosomal proteins into the subunit. Circularly permuted GTPase that catalyzes slow GTP hydrolysis, GTPase activity is stimulated by the 30S ribosomal subunit.</text>
</comment>
<dbReference type="AlphaFoldDB" id="A0A8D4J261"/>
<dbReference type="PANTHER" id="PTHR32120:SF11">
    <property type="entry name" value="SMALL RIBOSOMAL SUBUNIT BIOGENESIS GTPASE RSGA 1, MITOCHONDRIAL-RELATED"/>
    <property type="match status" value="1"/>
</dbReference>
<protein>
    <recommendedName>
        <fullName evidence="4">Small ribosomal subunit biogenesis GTPase RsgA</fullName>
        <ecNumber evidence="4">3.6.1.-</ecNumber>
    </recommendedName>
</protein>
<feature type="binding site" evidence="4">
    <location>
        <begin position="168"/>
        <end position="171"/>
    </location>
    <ligand>
        <name>GTP</name>
        <dbReference type="ChEBI" id="CHEBI:37565"/>
    </ligand>
</feature>
<dbReference type="InterPro" id="IPR010914">
    <property type="entry name" value="RsgA_GTPase_dom"/>
</dbReference>
<dbReference type="SUPFAM" id="SSF52540">
    <property type="entry name" value="P-loop containing nucleoside triphosphate hydrolases"/>
    <property type="match status" value="1"/>
</dbReference>
<keyword evidence="4" id="KW-0694">RNA-binding</keyword>
<dbReference type="GO" id="GO:0019843">
    <property type="term" value="F:rRNA binding"/>
    <property type="evidence" value="ECO:0007669"/>
    <property type="project" value="UniProtKB-KW"/>
</dbReference>
<feature type="binding site" evidence="4">
    <location>
        <begin position="222"/>
        <end position="230"/>
    </location>
    <ligand>
        <name>GTP</name>
        <dbReference type="ChEBI" id="CHEBI:37565"/>
    </ligand>
</feature>
<dbReference type="EC" id="3.6.1.-" evidence="4"/>
<dbReference type="GO" id="GO:0005737">
    <property type="term" value="C:cytoplasm"/>
    <property type="evidence" value="ECO:0007669"/>
    <property type="project" value="UniProtKB-SubCell"/>
</dbReference>
<sequence>MAKRRLTQNQQRRINANRQKALMLKKARNQNHNEASKFSDEIDGLFGEAQEGLVVSRHATHADVENHNGEIIRCNIRRTLDSIVVGDLVVWRAANQQLQGVGGVIEARHHRMSELSRPDYYDGLKPIAANIDRIIIVATALPQLSLNIIDRYLVICELIKIEPIIILNKIDLLSPKEREDAQQMLSIYSHIGYQTLSLSAKTGENIPELIQFLANHTAIFVGQSGVGKSSLVNTILPNVNALTGDISSLSGLGQHTTTASRLYHLPQGGKLIDSPGIREFGLWHLEPDQITRGYREFLPYLGTCKFRDCKHAKDPACSIREAVESGKISTIRYQNYHRLIAARSETKSQRHFSI</sequence>
<dbReference type="PANTHER" id="PTHR32120">
    <property type="entry name" value="SMALL RIBOSOMAL SUBUNIT BIOGENESIS GTPASE RSGA"/>
    <property type="match status" value="1"/>
</dbReference>
<dbReference type="GO" id="GO:0046872">
    <property type="term" value="F:metal ion binding"/>
    <property type="evidence" value="ECO:0007669"/>
    <property type="project" value="UniProtKB-KW"/>
</dbReference>
<feature type="binding site" evidence="4">
    <location>
        <position position="311"/>
    </location>
    <ligand>
        <name>Zn(2+)</name>
        <dbReference type="ChEBI" id="CHEBI:29105"/>
    </ligand>
</feature>
<keyword evidence="1 4" id="KW-0699">rRNA-binding</keyword>
<keyword evidence="3 4" id="KW-0342">GTP-binding</keyword>
<dbReference type="HAMAP" id="MF_01820">
    <property type="entry name" value="GTPase_RsgA"/>
    <property type="match status" value="1"/>
</dbReference>
<dbReference type="PROSITE" id="PS50936">
    <property type="entry name" value="ENGC_GTPASE"/>
    <property type="match status" value="1"/>
</dbReference>
<comment type="subcellular location">
    <subcellularLocation>
        <location evidence="4">Cytoplasm</location>
    </subcellularLocation>
</comment>
<feature type="binding site" evidence="4">
    <location>
        <position position="304"/>
    </location>
    <ligand>
        <name>Zn(2+)</name>
        <dbReference type="ChEBI" id="CHEBI:29105"/>
    </ligand>
</feature>
<comment type="subunit">
    <text evidence="4">Monomer. Associates with 30S ribosomal subunit, binds 16S rRNA.</text>
</comment>
<feature type="binding site" evidence="4">
    <location>
        <position position="317"/>
    </location>
    <ligand>
        <name>Zn(2+)</name>
        <dbReference type="ChEBI" id="CHEBI:29105"/>
    </ligand>
</feature>
<keyword evidence="4" id="KW-0690">Ribosome biogenesis</keyword>
<feature type="binding site" evidence="4">
    <location>
        <position position="309"/>
    </location>
    <ligand>
        <name>Zn(2+)</name>
        <dbReference type="ChEBI" id="CHEBI:29105"/>
    </ligand>
</feature>
<accession>A0A8D4J261</accession>
<dbReference type="Proteomes" id="UP000955338">
    <property type="component" value="Chromosome"/>
</dbReference>
<dbReference type="InterPro" id="IPR030378">
    <property type="entry name" value="G_CP_dom"/>
</dbReference>
<organism evidence="5 6">
    <name type="scientific">Mergibacter septicus</name>
    <dbReference type="NCBI Taxonomy" id="221402"/>
    <lineage>
        <taxon>Bacteria</taxon>
        <taxon>Pseudomonadati</taxon>
        <taxon>Pseudomonadota</taxon>
        <taxon>Gammaproteobacteria</taxon>
        <taxon>Pasteurellales</taxon>
        <taxon>Pasteurellaceae</taxon>
        <taxon>Mergibacter</taxon>
    </lineage>
</organism>
<evidence type="ECO:0000256" key="3">
    <source>
        <dbReference type="ARBA" id="ARBA00023134"/>
    </source>
</evidence>
<dbReference type="InterPro" id="IPR012340">
    <property type="entry name" value="NA-bd_OB-fold"/>
</dbReference>
<comment type="cofactor">
    <cofactor evidence="4">
        <name>Zn(2+)</name>
        <dbReference type="ChEBI" id="CHEBI:29105"/>
    </cofactor>
    <text evidence="4">Binds 1 zinc ion per subunit.</text>
</comment>
<evidence type="ECO:0000313" key="6">
    <source>
        <dbReference type="Proteomes" id="UP000955338"/>
    </source>
</evidence>
<dbReference type="EMBL" id="CP022011">
    <property type="protein sequence ID" value="QDJ14718.1"/>
    <property type="molecule type" value="Genomic_DNA"/>
</dbReference>
<dbReference type="InterPro" id="IPR027417">
    <property type="entry name" value="P-loop_NTPase"/>
</dbReference>
<dbReference type="PROSITE" id="PS51721">
    <property type="entry name" value="G_CP"/>
    <property type="match status" value="1"/>
</dbReference>
<keyword evidence="4" id="KW-0862">Zinc</keyword>
<keyword evidence="4" id="KW-0378">Hydrolase</keyword>
<evidence type="ECO:0000256" key="1">
    <source>
        <dbReference type="ARBA" id="ARBA00022730"/>
    </source>
</evidence>
<keyword evidence="2 4" id="KW-0547">Nucleotide-binding</keyword>
<gene>
    <name evidence="4" type="primary">rsgA</name>
    <name evidence="5" type="ORF">CEP48_04440</name>
</gene>
<dbReference type="Gene3D" id="3.40.50.300">
    <property type="entry name" value="P-loop containing nucleotide triphosphate hydrolases"/>
    <property type="match status" value="1"/>
</dbReference>
<reference evidence="5" key="1">
    <citation type="submission" date="2017-06" db="EMBL/GenBank/DDBJ databases">
        <title>Genome sequencing of pathogenic and non-pathogenic strains within Bisgaard taxon 40.</title>
        <authorList>
            <person name="Ladner J.T."/>
            <person name="Lovett S.P."/>
            <person name="Koroleva G."/>
            <person name="Lorch J.M."/>
        </authorList>
    </citation>
    <scope>NUCLEOTIDE SEQUENCE</scope>
    <source>
        <strain evidence="5">27576-1-I1</strain>
    </source>
</reference>
<evidence type="ECO:0000313" key="5">
    <source>
        <dbReference type="EMBL" id="QDJ14718.1"/>
    </source>
</evidence>
<dbReference type="Gene3D" id="1.10.40.50">
    <property type="entry name" value="Probable gtpase engc, domain 3"/>
    <property type="match status" value="1"/>
</dbReference>
<dbReference type="GO" id="GO:0005525">
    <property type="term" value="F:GTP binding"/>
    <property type="evidence" value="ECO:0007669"/>
    <property type="project" value="UniProtKB-UniRule"/>
</dbReference>
<keyword evidence="6" id="KW-1185">Reference proteome</keyword>
<dbReference type="InterPro" id="IPR004881">
    <property type="entry name" value="Ribosome_biogen_GTPase_RsgA"/>
</dbReference>
<evidence type="ECO:0000256" key="4">
    <source>
        <dbReference type="HAMAP-Rule" id="MF_01820"/>
    </source>
</evidence>
<name>A0A8D4J261_9PAST</name>
<dbReference type="GO" id="GO:0042274">
    <property type="term" value="P:ribosomal small subunit biogenesis"/>
    <property type="evidence" value="ECO:0007669"/>
    <property type="project" value="UniProtKB-UniRule"/>
</dbReference>
<proteinExistence type="inferred from homology"/>
<keyword evidence="4" id="KW-0479">Metal-binding</keyword>
<evidence type="ECO:0000256" key="2">
    <source>
        <dbReference type="ARBA" id="ARBA00022741"/>
    </source>
</evidence>
<comment type="similarity">
    <text evidence="4">Belongs to the TRAFAC class YlqF/YawG GTPase family. RsgA subfamily.</text>
</comment>
<keyword evidence="4" id="KW-0963">Cytoplasm</keyword>
<dbReference type="NCBIfam" id="TIGR00157">
    <property type="entry name" value="ribosome small subunit-dependent GTPase A"/>
    <property type="match status" value="1"/>
</dbReference>